<evidence type="ECO:0000259" key="1">
    <source>
        <dbReference type="Pfam" id="PF06985"/>
    </source>
</evidence>
<name>A0ABR1TMW1_9PEZI</name>
<dbReference type="PANTHER" id="PTHR24148">
    <property type="entry name" value="ANKYRIN REPEAT DOMAIN-CONTAINING PROTEIN 39 HOMOLOG-RELATED"/>
    <property type="match status" value="1"/>
</dbReference>
<reference evidence="2 3" key="1">
    <citation type="submission" date="2023-01" db="EMBL/GenBank/DDBJ databases">
        <title>Analysis of 21 Apiospora genomes using comparative genomics revels a genus with tremendous synthesis potential of carbohydrate active enzymes and secondary metabolites.</title>
        <authorList>
            <person name="Sorensen T."/>
        </authorList>
    </citation>
    <scope>NUCLEOTIDE SEQUENCE [LARGE SCALE GENOMIC DNA]</scope>
    <source>
        <strain evidence="2 3">CBS 83171</strain>
    </source>
</reference>
<protein>
    <recommendedName>
        <fullName evidence="1">Heterokaryon incompatibility domain-containing protein</fullName>
    </recommendedName>
</protein>
<dbReference type="InterPro" id="IPR052895">
    <property type="entry name" value="HetReg/Transcr_Mod"/>
</dbReference>
<dbReference type="Proteomes" id="UP001446871">
    <property type="component" value="Unassembled WGS sequence"/>
</dbReference>
<comment type="caution">
    <text evidence="2">The sequence shown here is derived from an EMBL/GenBank/DDBJ whole genome shotgun (WGS) entry which is preliminary data.</text>
</comment>
<organism evidence="2 3">
    <name type="scientific">Apiospora saccharicola</name>
    <dbReference type="NCBI Taxonomy" id="335842"/>
    <lineage>
        <taxon>Eukaryota</taxon>
        <taxon>Fungi</taxon>
        <taxon>Dikarya</taxon>
        <taxon>Ascomycota</taxon>
        <taxon>Pezizomycotina</taxon>
        <taxon>Sordariomycetes</taxon>
        <taxon>Xylariomycetidae</taxon>
        <taxon>Amphisphaeriales</taxon>
        <taxon>Apiosporaceae</taxon>
        <taxon>Apiospora</taxon>
    </lineage>
</organism>
<dbReference type="PANTHER" id="PTHR24148:SF64">
    <property type="entry name" value="HETEROKARYON INCOMPATIBILITY DOMAIN-CONTAINING PROTEIN"/>
    <property type="match status" value="1"/>
</dbReference>
<keyword evidence="3" id="KW-1185">Reference proteome</keyword>
<dbReference type="EMBL" id="JAQQWM010000009">
    <property type="protein sequence ID" value="KAK8047986.1"/>
    <property type="molecule type" value="Genomic_DNA"/>
</dbReference>
<feature type="domain" description="Heterokaryon incompatibility" evidence="1">
    <location>
        <begin position="45"/>
        <end position="205"/>
    </location>
</feature>
<evidence type="ECO:0000313" key="2">
    <source>
        <dbReference type="EMBL" id="KAK8047986.1"/>
    </source>
</evidence>
<accession>A0ABR1TMW1</accession>
<gene>
    <name evidence="2" type="ORF">PG996_016050</name>
</gene>
<dbReference type="InterPro" id="IPR010730">
    <property type="entry name" value="HET"/>
</dbReference>
<sequence length="544" mass="61995">MAQSPYQPLNREKKQIRLFDLFPGKDGDPITGRLRVVSLTRWTRYDALSYVWGAPEPKTAVSLEGGQSLSIGPSLHLALSDLRRKRWSMTLWVDALCINQQDDEEKSHQVPMMSDIYRAARLTRAWLNHEIDLNCPALRALPWLVENKAYYDKLGIVVASLCWQNTIKRCLHMLQELESHDWNFWKPAIDILQNEYWSRVWIQQELVVSHEVRFHIRNVEITGRHLLRLRDNLVMSAVFANKTGADHPGNGIECGYTTFLSRISDRLVRAKRNKSNTPLIFLATKPIGMQASDPRDAIYGCLALANPSEINTLRVDYCLPLTQVYGDVIRNHLLYWKNLDFMSFRSRYSCAEYPTWLPMPERYISFEVCLRSEPLELDWLGIPASVSHDGLRLEVKACQLDTVTHISRKTAPGDAPIADDLQEILEYHHELHDDTIEGEVWASPSLSGILKWDIPLGFGLLPYEGVEKAIVDLLEVAKNDQHGGLDWYAALTSMINSPTVNEKLSNALQSVLLSIRWHLPIATHHGRLGLDIERGGAGGFYAKD</sequence>
<proteinExistence type="predicted"/>
<evidence type="ECO:0000313" key="3">
    <source>
        <dbReference type="Proteomes" id="UP001446871"/>
    </source>
</evidence>
<dbReference type="Pfam" id="PF06985">
    <property type="entry name" value="HET"/>
    <property type="match status" value="1"/>
</dbReference>